<name>A0AA86I0A2_PRIMG</name>
<dbReference type="RefSeq" id="WP_114895496.1">
    <property type="nucleotide sequence ID" value="NZ_CP022674.1"/>
</dbReference>
<proteinExistence type="predicted"/>
<gene>
    <name evidence="1" type="ORF">CIB87_10830</name>
</gene>
<evidence type="ECO:0000313" key="2">
    <source>
        <dbReference type="Proteomes" id="UP000253834"/>
    </source>
</evidence>
<evidence type="ECO:0000313" key="1">
    <source>
        <dbReference type="EMBL" id="AXI29480.1"/>
    </source>
</evidence>
<dbReference type="EMBL" id="CP022674">
    <property type="protein sequence ID" value="AXI29480.1"/>
    <property type="molecule type" value="Genomic_DNA"/>
</dbReference>
<dbReference type="Proteomes" id="UP000253834">
    <property type="component" value="Chromosome"/>
</dbReference>
<sequence length="78" mass="8724">MSGQALEEAGWAIIESIDLNADMQELQEEAFDTVIAARKIQKQLLSRVERIVADMKSKGLDVDIVPRYLKQKGATSYV</sequence>
<organism evidence="1 2">
    <name type="scientific">Priestia megaterium</name>
    <name type="common">Bacillus megaterium</name>
    <dbReference type="NCBI Taxonomy" id="1404"/>
    <lineage>
        <taxon>Bacteria</taxon>
        <taxon>Bacillati</taxon>
        <taxon>Bacillota</taxon>
        <taxon>Bacilli</taxon>
        <taxon>Bacillales</taxon>
        <taxon>Bacillaceae</taxon>
        <taxon>Priestia</taxon>
    </lineage>
</organism>
<accession>A0AA86I0A2</accession>
<dbReference type="AlphaFoldDB" id="A0AA86I0A2"/>
<protein>
    <submittedName>
        <fullName evidence="1">Uncharacterized protein</fullName>
    </submittedName>
</protein>
<reference evidence="1 2" key="1">
    <citation type="submission" date="2017-07" db="EMBL/GenBank/DDBJ databases">
        <title>Isolation and development of strain Bacillus megaterium SR7 for enhanced growth and metabolite production under supercritical carbon dioxide.</title>
        <authorList>
            <person name="Freedman A.J.E."/>
            <person name="Peet K.C."/>
            <person name="Boock J.T."/>
            <person name="Penn K."/>
            <person name="Prather K.L.J."/>
            <person name="Thompson J.R."/>
        </authorList>
    </citation>
    <scope>NUCLEOTIDE SEQUENCE [LARGE SCALE GENOMIC DNA]</scope>
    <source>
        <strain evidence="1 2">SR7</strain>
    </source>
</reference>